<keyword evidence="1 3" id="KW-0694">RNA-binding</keyword>
<dbReference type="PANTHER" id="PTHR32319">
    <property type="entry name" value="BACTERIAL HEMOLYSIN-LIKE PROTEIN"/>
    <property type="match status" value="1"/>
</dbReference>
<dbReference type="Gene3D" id="3.10.290.10">
    <property type="entry name" value="RNA-binding S4 domain"/>
    <property type="match status" value="1"/>
</dbReference>
<dbReference type="InterPro" id="IPR029063">
    <property type="entry name" value="SAM-dependent_MTases_sf"/>
</dbReference>
<dbReference type="PIRSF" id="PIRSF005578">
    <property type="entry name" value="TlyA"/>
    <property type="match status" value="1"/>
</dbReference>
<dbReference type="PANTHER" id="PTHR32319:SF0">
    <property type="entry name" value="BACTERIAL HEMOLYSIN-LIKE PROTEIN"/>
    <property type="match status" value="1"/>
</dbReference>
<dbReference type="GO" id="GO:0008168">
    <property type="term" value="F:methyltransferase activity"/>
    <property type="evidence" value="ECO:0007669"/>
    <property type="project" value="UniProtKB-KW"/>
</dbReference>
<evidence type="ECO:0000313" key="5">
    <source>
        <dbReference type="EMBL" id="MCI2241415.1"/>
    </source>
</evidence>
<dbReference type="EMBL" id="JAJMLW010000001">
    <property type="protein sequence ID" value="MCI2241415.1"/>
    <property type="molecule type" value="Genomic_DNA"/>
</dbReference>
<dbReference type="InterPro" id="IPR047048">
    <property type="entry name" value="TlyA"/>
</dbReference>
<accession>A0ABS9WF63</accession>
<dbReference type="SUPFAM" id="SSF53335">
    <property type="entry name" value="S-adenosyl-L-methionine-dependent methyltransferases"/>
    <property type="match status" value="1"/>
</dbReference>
<reference evidence="5" key="1">
    <citation type="submission" date="2021-11" db="EMBL/GenBank/DDBJ databases">
        <title>A Novel Adlercreutzia Species, isolated from a Allomyrina dichotoma larva feces.</title>
        <authorList>
            <person name="Suh M.K."/>
        </authorList>
    </citation>
    <scope>NUCLEOTIDE SEQUENCE</scope>
    <source>
        <strain evidence="5">JBNU-10</strain>
    </source>
</reference>
<sequence>MDTERHGGAAAPAPRKPKKVRLDELLVARGDFADAGEVLRAVVAREVRVDDVYVTSAAVRVRPDADVFLRGRRAYVSRGGHKLRGALDAFGQDVAGLRCLDIGSSTGGFTDCLLQAGAAEVAALDVNYGQLAWKLRQDPRVRVFERTNIREADPAALGAPFDLIVIDVSFIGLAPLAPVIAGLCAPGTVFIGLVKPQFESRHDETDRGIVRDEAVRARTVAEVRAALEAAGLAVTGVVESPIRGAEGNVEYLVRAVFA</sequence>
<name>A0ABS9WF63_9ACTN</name>
<evidence type="ECO:0000259" key="4">
    <source>
        <dbReference type="Pfam" id="PF01728"/>
    </source>
</evidence>
<dbReference type="Proteomes" id="UP001430755">
    <property type="component" value="Unassembled WGS sequence"/>
</dbReference>
<keyword evidence="5" id="KW-0808">Transferase</keyword>
<dbReference type="GO" id="GO:0032259">
    <property type="term" value="P:methylation"/>
    <property type="evidence" value="ECO:0007669"/>
    <property type="project" value="UniProtKB-KW"/>
</dbReference>
<dbReference type="NCBIfam" id="TIGR00478">
    <property type="entry name" value="tly"/>
    <property type="match status" value="1"/>
</dbReference>
<dbReference type="Gene3D" id="3.40.50.150">
    <property type="entry name" value="Vaccinia Virus protein VP39"/>
    <property type="match status" value="1"/>
</dbReference>
<comment type="caution">
    <text evidence="5">The sequence shown here is derived from an EMBL/GenBank/DDBJ whole genome shotgun (WGS) entry which is preliminary data.</text>
</comment>
<evidence type="ECO:0000313" key="6">
    <source>
        <dbReference type="Proteomes" id="UP001430755"/>
    </source>
</evidence>
<keyword evidence="6" id="KW-1185">Reference proteome</keyword>
<dbReference type="PROSITE" id="PS50889">
    <property type="entry name" value="S4"/>
    <property type="match status" value="1"/>
</dbReference>
<dbReference type="Pfam" id="PF01728">
    <property type="entry name" value="FtsJ"/>
    <property type="match status" value="1"/>
</dbReference>
<dbReference type="InterPro" id="IPR002877">
    <property type="entry name" value="RNA_MeTrfase_FtsJ_dom"/>
</dbReference>
<gene>
    <name evidence="5" type="ORF">LPT13_03485</name>
</gene>
<proteinExistence type="inferred from homology"/>
<keyword evidence="5" id="KW-0489">Methyltransferase</keyword>
<dbReference type="SUPFAM" id="SSF55174">
    <property type="entry name" value="Alpha-L RNA-binding motif"/>
    <property type="match status" value="1"/>
</dbReference>
<organism evidence="5 6">
    <name type="scientific">Adlercreutzia faecimuris</name>
    <dbReference type="NCBI Taxonomy" id="2897341"/>
    <lineage>
        <taxon>Bacteria</taxon>
        <taxon>Bacillati</taxon>
        <taxon>Actinomycetota</taxon>
        <taxon>Coriobacteriia</taxon>
        <taxon>Eggerthellales</taxon>
        <taxon>Eggerthellaceae</taxon>
        <taxon>Adlercreutzia</taxon>
    </lineage>
</organism>
<evidence type="ECO:0000256" key="2">
    <source>
        <dbReference type="ARBA" id="ARBA00029460"/>
    </source>
</evidence>
<evidence type="ECO:0000256" key="1">
    <source>
        <dbReference type="ARBA" id="ARBA00022884"/>
    </source>
</evidence>
<comment type="similarity">
    <text evidence="2">Belongs to the TlyA family.</text>
</comment>
<protein>
    <submittedName>
        <fullName evidence="5">TlyA family RNA methyltransferase</fullName>
    </submittedName>
</protein>
<evidence type="ECO:0000256" key="3">
    <source>
        <dbReference type="PROSITE-ProRule" id="PRU00182"/>
    </source>
</evidence>
<dbReference type="InterPro" id="IPR036986">
    <property type="entry name" value="S4_RNA-bd_sf"/>
</dbReference>
<dbReference type="InterPro" id="IPR004538">
    <property type="entry name" value="Hemolysin_A/TlyA"/>
</dbReference>
<dbReference type="RefSeq" id="WP_242163558.1">
    <property type="nucleotide sequence ID" value="NZ_JAJMLW010000001.1"/>
</dbReference>
<feature type="domain" description="Ribosomal RNA methyltransferase FtsJ" evidence="4">
    <location>
        <begin position="75"/>
        <end position="254"/>
    </location>
</feature>
<dbReference type="CDD" id="cd02440">
    <property type="entry name" value="AdoMet_MTases"/>
    <property type="match status" value="1"/>
</dbReference>